<protein>
    <recommendedName>
        <fullName evidence="2">proton-translocating NAD(P)(+) transhydrogenase</fullName>
        <ecNumber evidence="2">7.1.1.1</ecNumber>
    </recommendedName>
</protein>
<evidence type="ECO:0000256" key="6">
    <source>
        <dbReference type="ARBA" id="ARBA00022989"/>
    </source>
</evidence>
<dbReference type="GO" id="GO:0006740">
    <property type="term" value="P:NADPH regeneration"/>
    <property type="evidence" value="ECO:0007669"/>
    <property type="project" value="TreeGrafter"/>
</dbReference>
<evidence type="ECO:0000256" key="8">
    <source>
        <dbReference type="ARBA" id="ARBA00023136"/>
    </source>
</evidence>
<feature type="domain" description="Alanine dehydrogenase/pyridine nucleotide transhydrogenase NAD(H)-binding" evidence="11">
    <location>
        <begin position="471"/>
        <end position="636"/>
    </location>
</feature>
<keyword evidence="5" id="KW-1278">Translocase</keyword>
<dbReference type="VEuPathDB" id="ToxoDB:ETH_00030075"/>
<organism evidence="12 13">
    <name type="scientific">Eimeria tenella</name>
    <name type="common">Coccidian parasite</name>
    <dbReference type="NCBI Taxonomy" id="5802"/>
    <lineage>
        <taxon>Eukaryota</taxon>
        <taxon>Sar</taxon>
        <taxon>Alveolata</taxon>
        <taxon>Apicomplexa</taxon>
        <taxon>Conoidasida</taxon>
        <taxon>Coccidia</taxon>
        <taxon>Eucoccidiorida</taxon>
        <taxon>Eimeriorina</taxon>
        <taxon>Eimeriidae</taxon>
        <taxon>Eimeria</taxon>
    </lineage>
</organism>
<dbReference type="GO" id="GO:0008750">
    <property type="term" value="F:proton-translocating NAD(P)+ transhydrogenase activity"/>
    <property type="evidence" value="ECO:0007669"/>
    <property type="project" value="UniProtKB-EC"/>
</dbReference>
<dbReference type="PANTHER" id="PTHR10160">
    <property type="entry name" value="NAD(P) TRANSHYDROGENASE"/>
    <property type="match status" value="1"/>
</dbReference>
<gene>
    <name evidence="12" type="ORF">ETH_00030075</name>
</gene>
<name>U6KRM9_EIMTE</name>
<dbReference type="PANTHER" id="PTHR10160:SF19">
    <property type="entry name" value="PROTON-TRANSLOCATING NAD(P)(+) TRANSHYDROGENASE"/>
    <property type="match status" value="1"/>
</dbReference>
<evidence type="ECO:0000256" key="4">
    <source>
        <dbReference type="ARBA" id="ARBA00022857"/>
    </source>
</evidence>
<keyword evidence="7" id="KW-0520">NAD</keyword>
<dbReference type="InterPro" id="IPR007698">
    <property type="entry name" value="AlaDH/PNT_NAD(H)-bd"/>
</dbReference>
<dbReference type="EC" id="7.1.1.1" evidence="2"/>
<dbReference type="Pfam" id="PF02233">
    <property type="entry name" value="PNTB"/>
    <property type="match status" value="1"/>
</dbReference>
<dbReference type="GO" id="GO:0050661">
    <property type="term" value="F:NADP binding"/>
    <property type="evidence" value="ECO:0007669"/>
    <property type="project" value="TreeGrafter"/>
</dbReference>
<evidence type="ECO:0000256" key="7">
    <source>
        <dbReference type="ARBA" id="ARBA00023027"/>
    </source>
</evidence>
<dbReference type="InterPro" id="IPR034300">
    <property type="entry name" value="PNTB-like"/>
</dbReference>
<keyword evidence="6" id="KW-1133">Transmembrane helix</keyword>
<sequence length="755" mass="79399">MSVSSASSSLSNRPASRRLSLHMQDLKQQKQQHQVRNAPEPQQQHKKQQGEQQQQQQQEQREQQEQENATPPTSWNLTDASAAAATLLNARCVLVVPGWGLAQSRCGAEFAETVKLLLLGSCVEIGVSPIAGLFPGHISLFLQGVPERLIKTGAEVMEALFKYDACLLVGANDVVNPTLTQDGKSLKGAIIEAWRVPRVVALRRSQGPRGHLGGKNNNPTFLRPNVCVLPGDAKKSLAAINEALRHLGRDAGGGRGWPPIKVYGDLDEDPITQSVSHWPPPVLTVGALRDQVGGGIVPLDPRGVQRLRAMGFRVLVERDLGEEAATAPTAEVTPGTLTASGGPGSPGGPCTYSSLEYTMAGADVCDLEEVLRAEVLVHPTIPPLDYFMKAGGPANGRAANAAAAAAGGVKGSVLICSIPPGRPCPLLPALSAARWSVLSLSVSSPSLQARGVAAAPSLEALRGSKALLQCLYALPRLVKGLTTAAGRIDPAMVLVLGAGVEGLHAAAAAYRSGAKVYVADPRISAKAAVESIGAVFLSVLLRVSSWEALSRFPQVVETLRALVQKSDIVVCAPRGLDGGPPGEFEGGPPQLVPEEWMEGMKAGAVVIDMLGGHPEAAPGWFGCVQRGPQGEPLELGPLSPGFMQGPPVGVTVLDGSNLQQLMPKETSRILSESVCNLLQQLKSPEALSLSLPDETDPVLHSLLLLERGDPLPPKAHSIFRGRRTLSQLKLGSSISGHSRQSSVSSDAASAFFQKP</sequence>
<evidence type="ECO:0000256" key="9">
    <source>
        <dbReference type="ARBA" id="ARBA00048202"/>
    </source>
</evidence>
<evidence type="ECO:0000256" key="5">
    <source>
        <dbReference type="ARBA" id="ARBA00022967"/>
    </source>
</evidence>
<feature type="region of interest" description="Disordered" evidence="10">
    <location>
        <begin position="325"/>
        <end position="345"/>
    </location>
</feature>
<dbReference type="Proteomes" id="UP000030747">
    <property type="component" value="Unassembled WGS sequence"/>
</dbReference>
<proteinExistence type="predicted"/>
<feature type="compositionally biased region" description="Low complexity" evidence="10">
    <location>
        <begin position="325"/>
        <end position="340"/>
    </location>
</feature>
<dbReference type="Gene3D" id="3.40.50.1220">
    <property type="entry name" value="TPP-binding domain"/>
    <property type="match status" value="1"/>
</dbReference>
<dbReference type="RefSeq" id="XP_013228931.1">
    <property type="nucleotide sequence ID" value="XM_013373477.1"/>
</dbReference>
<keyword evidence="3" id="KW-0812">Transmembrane</keyword>
<dbReference type="EMBL" id="HG673812">
    <property type="protein sequence ID" value="CDJ38093.1"/>
    <property type="molecule type" value="Genomic_DNA"/>
</dbReference>
<dbReference type="VEuPathDB" id="ToxoDB:ETH2_0604200"/>
<evidence type="ECO:0000256" key="1">
    <source>
        <dbReference type="ARBA" id="ARBA00004141"/>
    </source>
</evidence>
<keyword evidence="13" id="KW-1185">Reference proteome</keyword>
<dbReference type="OrthoDB" id="346781at2759"/>
<evidence type="ECO:0000313" key="12">
    <source>
        <dbReference type="EMBL" id="CDJ38093.1"/>
    </source>
</evidence>
<dbReference type="InterPro" id="IPR029035">
    <property type="entry name" value="DHS-like_NAD/FAD-binding_dom"/>
</dbReference>
<feature type="compositionally biased region" description="Low complexity" evidence="10">
    <location>
        <begin position="1"/>
        <end position="14"/>
    </location>
</feature>
<evidence type="ECO:0000256" key="10">
    <source>
        <dbReference type="SAM" id="MobiDB-lite"/>
    </source>
</evidence>
<dbReference type="GO" id="GO:0016020">
    <property type="term" value="C:membrane"/>
    <property type="evidence" value="ECO:0007669"/>
    <property type="project" value="UniProtKB-SubCell"/>
</dbReference>
<dbReference type="Pfam" id="PF01262">
    <property type="entry name" value="AlaDh_PNT_C"/>
    <property type="match status" value="1"/>
</dbReference>
<reference evidence="12" key="2">
    <citation type="submission" date="2013-10" db="EMBL/GenBank/DDBJ databases">
        <authorList>
            <person name="Aslett M."/>
        </authorList>
    </citation>
    <scope>NUCLEOTIDE SEQUENCE [LARGE SCALE GENOMIC DNA]</scope>
    <source>
        <strain evidence="12">Houghton</strain>
    </source>
</reference>
<evidence type="ECO:0000256" key="2">
    <source>
        <dbReference type="ARBA" id="ARBA00012943"/>
    </source>
</evidence>
<dbReference type="SUPFAM" id="SSF52467">
    <property type="entry name" value="DHS-like NAD/FAD-binding domain"/>
    <property type="match status" value="1"/>
</dbReference>
<evidence type="ECO:0000313" key="13">
    <source>
        <dbReference type="Proteomes" id="UP000030747"/>
    </source>
</evidence>
<keyword evidence="4" id="KW-0521">NADP</keyword>
<dbReference type="Gene3D" id="3.40.50.720">
    <property type="entry name" value="NAD(P)-binding Rossmann-like Domain"/>
    <property type="match status" value="2"/>
</dbReference>
<reference evidence="12" key="1">
    <citation type="submission" date="2013-10" db="EMBL/GenBank/DDBJ databases">
        <title>Genomic analysis of the causative agents of coccidiosis in chickens.</title>
        <authorList>
            <person name="Reid A.J."/>
            <person name="Blake D."/>
            <person name="Billington K."/>
            <person name="Browne H."/>
            <person name="Dunn M."/>
            <person name="Hung S."/>
            <person name="Kawahara F."/>
            <person name="Miranda-Saavedra D."/>
            <person name="Mourier T."/>
            <person name="Nagra H."/>
            <person name="Otto T.D."/>
            <person name="Rawlings N."/>
            <person name="Sanchez A."/>
            <person name="Sanders M."/>
            <person name="Subramaniam C."/>
            <person name="Tay Y."/>
            <person name="Dear P."/>
            <person name="Doerig C."/>
            <person name="Gruber A."/>
            <person name="Parkinson J."/>
            <person name="Shirley M."/>
            <person name="Wan K.L."/>
            <person name="Berriman M."/>
            <person name="Tomley F."/>
            <person name="Pain A."/>
        </authorList>
    </citation>
    <scope>NUCLEOTIDE SEQUENCE [LARGE SCALE GENOMIC DNA]</scope>
    <source>
        <strain evidence="12">Houghton</strain>
    </source>
</reference>
<comment type="catalytic activity">
    <reaction evidence="9">
        <text>NAD(+) + NADPH + H(+)(in) = NADH + NADP(+) + H(+)(out)</text>
        <dbReference type="Rhea" id="RHEA:47992"/>
        <dbReference type="ChEBI" id="CHEBI:15378"/>
        <dbReference type="ChEBI" id="CHEBI:57540"/>
        <dbReference type="ChEBI" id="CHEBI:57783"/>
        <dbReference type="ChEBI" id="CHEBI:57945"/>
        <dbReference type="ChEBI" id="CHEBI:58349"/>
        <dbReference type="EC" id="7.1.1.1"/>
    </reaction>
</comment>
<accession>U6KRM9</accession>
<evidence type="ECO:0000256" key="3">
    <source>
        <dbReference type="ARBA" id="ARBA00022692"/>
    </source>
</evidence>
<dbReference type="AlphaFoldDB" id="U6KRM9"/>
<evidence type="ECO:0000259" key="11">
    <source>
        <dbReference type="SMART" id="SM01002"/>
    </source>
</evidence>
<dbReference type="SUPFAM" id="SSF51735">
    <property type="entry name" value="NAD(P)-binding Rossmann-fold domains"/>
    <property type="match status" value="1"/>
</dbReference>
<comment type="subcellular location">
    <subcellularLocation>
        <location evidence="1">Membrane</location>
        <topology evidence="1">Multi-pass membrane protein</topology>
    </subcellularLocation>
</comment>
<dbReference type="InterPro" id="IPR036291">
    <property type="entry name" value="NAD(P)-bd_dom_sf"/>
</dbReference>
<dbReference type="SMART" id="SM01002">
    <property type="entry name" value="AlaDh_PNT_C"/>
    <property type="match status" value="1"/>
</dbReference>
<dbReference type="GeneID" id="25255094"/>
<feature type="region of interest" description="Disordered" evidence="10">
    <location>
        <begin position="1"/>
        <end position="76"/>
    </location>
</feature>
<feature type="region of interest" description="Disordered" evidence="10">
    <location>
        <begin position="733"/>
        <end position="755"/>
    </location>
</feature>
<keyword evidence="8" id="KW-0472">Membrane</keyword>